<dbReference type="RefSeq" id="WP_257791192.1">
    <property type="nucleotide sequence ID" value="NZ_CADIKL010000032.1"/>
</dbReference>
<keyword evidence="2" id="KW-1185">Reference proteome</keyword>
<organism evidence="1 2">
    <name type="scientific">Paraburkholderia caffeinitolerans</name>
    <dbReference type="NCBI Taxonomy" id="1723730"/>
    <lineage>
        <taxon>Bacteria</taxon>
        <taxon>Pseudomonadati</taxon>
        <taxon>Pseudomonadota</taxon>
        <taxon>Betaproteobacteria</taxon>
        <taxon>Burkholderiales</taxon>
        <taxon>Burkholderiaceae</taxon>
        <taxon>Paraburkholderia</taxon>
    </lineage>
</organism>
<evidence type="ECO:0000313" key="1">
    <source>
        <dbReference type="EMBL" id="CAB3800463.1"/>
    </source>
</evidence>
<protein>
    <submittedName>
        <fullName evidence="1">Uncharacterized protein</fullName>
    </submittedName>
</protein>
<reference evidence="1 2" key="1">
    <citation type="submission" date="2020-04" db="EMBL/GenBank/DDBJ databases">
        <authorList>
            <person name="De Canck E."/>
        </authorList>
    </citation>
    <scope>NUCLEOTIDE SEQUENCE [LARGE SCALE GENOMIC DNA]</scope>
    <source>
        <strain evidence="1 2">LMG 28688</strain>
    </source>
</reference>
<dbReference type="AlphaFoldDB" id="A0A6J5GJ88"/>
<gene>
    <name evidence="1" type="ORF">LMG28688_05154</name>
</gene>
<evidence type="ECO:0000313" key="2">
    <source>
        <dbReference type="Proteomes" id="UP000494119"/>
    </source>
</evidence>
<dbReference type="Proteomes" id="UP000494119">
    <property type="component" value="Unassembled WGS sequence"/>
</dbReference>
<proteinExistence type="predicted"/>
<accession>A0A6J5GJ88</accession>
<dbReference type="EMBL" id="CADIKL010000032">
    <property type="protein sequence ID" value="CAB3800463.1"/>
    <property type="molecule type" value="Genomic_DNA"/>
</dbReference>
<sequence>MIEAILKEGAIVALWQQLIQLWELIVMVCRFLWGLLKLLSGA</sequence>
<name>A0A6J5GJ88_9BURK</name>